<organism evidence="5 6">
    <name type="scientific">Nepenthes gracilis</name>
    <name type="common">Slender pitcher plant</name>
    <dbReference type="NCBI Taxonomy" id="150966"/>
    <lineage>
        <taxon>Eukaryota</taxon>
        <taxon>Viridiplantae</taxon>
        <taxon>Streptophyta</taxon>
        <taxon>Embryophyta</taxon>
        <taxon>Tracheophyta</taxon>
        <taxon>Spermatophyta</taxon>
        <taxon>Magnoliopsida</taxon>
        <taxon>eudicotyledons</taxon>
        <taxon>Gunneridae</taxon>
        <taxon>Pentapetalae</taxon>
        <taxon>Caryophyllales</taxon>
        <taxon>Nepenthaceae</taxon>
        <taxon>Nepenthes</taxon>
    </lineage>
</organism>
<protein>
    <submittedName>
        <fullName evidence="5">Uncharacterized protein</fullName>
    </submittedName>
</protein>
<name>A0AAD3TIQ7_NEPGR</name>
<sequence>MGDDGLSIIQKGGSSFVEVTDETELHSNGYITEKDPRKIARNYQLELCKKALEENVIVYLETGCGKTHIAVLLMYEMGYLIKKPQKNICVFLAPTVALVHQQARVISESTDFKVGLYCGEVKLQRRHDDWYKEVEQYEVLVMTPQMLLHSLSHCFIKMEMIVLLIFDECHYAQLESNHPYAEIMKVFYNSKVGKLPRIFGMTASPIFGKGASLDGLKTLLHAKICTVEDKEELEKYVSTPVVKAYPYGSNTKGSPNSYQMYLEGLEEIKRQCISVLGRNSDDHNNTLRIKKLLQRLHYSMIFCLQSLGLCGALQASRFLLNGDQSERNELIEATENASDDNLCNEYLFRAAALFDSFCIRDGSISDLSHTIVLKEPLFSQKVLCLIGILSTFRPRPNMKCIIFVNRIVVARSLSYMIQQLKILASWRCDFLVGVHSGLKSMSRKTTNNVVEQFRSGKLNLLIATKVGEEGLDIQTCCLVIRFDLPETVASFIQSRGRARMPQSEYALLVDSDNEKELNLIDSFKKTSCK</sequence>
<dbReference type="SMART" id="SM00487">
    <property type="entry name" value="DEXDc"/>
    <property type="match status" value="1"/>
</dbReference>
<dbReference type="GO" id="GO:0005737">
    <property type="term" value="C:cytoplasm"/>
    <property type="evidence" value="ECO:0007669"/>
    <property type="project" value="TreeGrafter"/>
</dbReference>
<dbReference type="Pfam" id="PF00271">
    <property type="entry name" value="Helicase_C"/>
    <property type="match status" value="1"/>
</dbReference>
<keyword evidence="1" id="KW-0547">Nucleotide-binding</keyword>
<proteinExistence type="predicted"/>
<evidence type="ECO:0000259" key="4">
    <source>
        <dbReference type="PROSITE" id="PS51194"/>
    </source>
</evidence>
<keyword evidence="6" id="KW-1185">Reference proteome</keyword>
<dbReference type="InterPro" id="IPR014001">
    <property type="entry name" value="Helicase_ATP-bd"/>
</dbReference>
<dbReference type="Gene3D" id="3.40.50.300">
    <property type="entry name" value="P-loop containing nucleotide triphosphate hydrolases"/>
    <property type="match status" value="2"/>
</dbReference>
<dbReference type="GO" id="GO:0003676">
    <property type="term" value="F:nucleic acid binding"/>
    <property type="evidence" value="ECO:0007669"/>
    <property type="project" value="InterPro"/>
</dbReference>
<dbReference type="InterPro" id="IPR011545">
    <property type="entry name" value="DEAD/DEAH_box_helicase_dom"/>
</dbReference>
<dbReference type="CDD" id="cd18034">
    <property type="entry name" value="DEXHc_dicer"/>
    <property type="match status" value="1"/>
</dbReference>
<dbReference type="PROSITE" id="PS51194">
    <property type="entry name" value="HELICASE_CTER"/>
    <property type="match status" value="1"/>
</dbReference>
<dbReference type="InterPro" id="IPR051363">
    <property type="entry name" value="RLR_Helicase"/>
</dbReference>
<gene>
    <name evidence="5" type="ORF">Nepgr_032508</name>
</gene>
<dbReference type="Proteomes" id="UP001279734">
    <property type="component" value="Unassembled WGS sequence"/>
</dbReference>
<dbReference type="PANTHER" id="PTHR14074:SF16">
    <property type="entry name" value="ANTIVIRAL INNATE IMMUNE RESPONSE RECEPTOR RIG-I"/>
    <property type="match status" value="1"/>
</dbReference>
<dbReference type="SMART" id="SM00490">
    <property type="entry name" value="HELICc"/>
    <property type="match status" value="1"/>
</dbReference>
<dbReference type="Pfam" id="PF00270">
    <property type="entry name" value="DEAD"/>
    <property type="match status" value="1"/>
</dbReference>
<dbReference type="GO" id="GO:0005524">
    <property type="term" value="F:ATP binding"/>
    <property type="evidence" value="ECO:0007669"/>
    <property type="project" value="UniProtKB-KW"/>
</dbReference>
<reference evidence="5" key="1">
    <citation type="submission" date="2023-05" db="EMBL/GenBank/DDBJ databases">
        <title>Nepenthes gracilis genome sequencing.</title>
        <authorList>
            <person name="Fukushima K."/>
        </authorList>
    </citation>
    <scope>NUCLEOTIDE SEQUENCE</scope>
    <source>
        <strain evidence="5">SING2019-196</strain>
    </source>
</reference>
<comment type="caution">
    <text evidence="5">The sequence shown here is derived from an EMBL/GenBank/DDBJ whole genome shotgun (WGS) entry which is preliminary data.</text>
</comment>
<dbReference type="FunFam" id="3.40.50.300:FF:000705">
    <property type="entry name" value="Endoribonuclease dicer-like protein"/>
    <property type="match status" value="1"/>
</dbReference>
<evidence type="ECO:0000256" key="2">
    <source>
        <dbReference type="ARBA" id="ARBA00022840"/>
    </source>
</evidence>
<evidence type="ECO:0000313" key="5">
    <source>
        <dbReference type="EMBL" id="GMH30665.1"/>
    </source>
</evidence>
<dbReference type="PROSITE" id="PS51192">
    <property type="entry name" value="HELICASE_ATP_BIND_1"/>
    <property type="match status" value="1"/>
</dbReference>
<evidence type="ECO:0000256" key="1">
    <source>
        <dbReference type="ARBA" id="ARBA00022741"/>
    </source>
</evidence>
<dbReference type="InterPro" id="IPR001650">
    <property type="entry name" value="Helicase_C-like"/>
</dbReference>
<keyword evidence="2" id="KW-0067">ATP-binding</keyword>
<dbReference type="FunFam" id="3.40.50.300:FF:000420">
    <property type="entry name" value="Endoribonuclease dicer-like 1"/>
    <property type="match status" value="1"/>
</dbReference>
<dbReference type="PANTHER" id="PTHR14074">
    <property type="entry name" value="HELICASE WITH DEATH DOMAIN-RELATED"/>
    <property type="match status" value="1"/>
</dbReference>
<dbReference type="InterPro" id="IPR027417">
    <property type="entry name" value="P-loop_NTPase"/>
</dbReference>
<dbReference type="EMBL" id="BSYO01000038">
    <property type="protein sequence ID" value="GMH30665.1"/>
    <property type="molecule type" value="Genomic_DNA"/>
</dbReference>
<feature type="domain" description="Helicase C-terminal" evidence="4">
    <location>
        <begin position="384"/>
        <end position="529"/>
    </location>
</feature>
<dbReference type="SUPFAM" id="SSF52540">
    <property type="entry name" value="P-loop containing nucleoside triphosphate hydrolases"/>
    <property type="match status" value="1"/>
</dbReference>
<dbReference type="AlphaFoldDB" id="A0AAD3TIQ7"/>
<evidence type="ECO:0000259" key="3">
    <source>
        <dbReference type="PROSITE" id="PS51192"/>
    </source>
</evidence>
<feature type="domain" description="Helicase ATP-binding" evidence="3">
    <location>
        <begin position="47"/>
        <end position="206"/>
    </location>
</feature>
<accession>A0AAD3TIQ7</accession>
<evidence type="ECO:0000313" key="6">
    <source>
        <dbReference type="Proteomes" id="UP001279734"/>
    </source>
</evidence>